<name>A0A840MVB1_9PROT</name>
<dbReference type="PANTHER" id="PTHR13412">
    <property type="entry name" value="T-CELL IMMUNOMODULATORY PROTEIN HOMOLOG"/>
    <property type="match status" value="1"/>
</dbReference>
<evidence type="ECO:0000256" key="1">
    <source>
        <dbReference type="ARBA" id="ARBA00022729"/>
    </source>
</evidence>
<dbReference type="Proteomes" id="UP000575898">
    <property type="component" value="Unassembled WGS sequence"/>
</dbReference>
<gene>
    <name evidence="2" type="ORF">HNQ59_003605</name>
</gene>
<dbReference type="InterPro" id="IPR028994">
    <property type="entry name" value="Integrin_alpha_N"/>
</dbReference>
<dbReference type="InterPro" id="IPR013517">
    <property type="entry name" value="FG-GAP"/>
</dbReference>
<dbReference type="SUPFAM" id="SSF69318">
    <property type="entry name" value="Integrin alpha N-terminal domain"/>
    <property type="match status" value="3"/>
</dbReference>
<evidence type="ECO:0000313" key="2">
    <source>
        <dbReference type="EMBL" id="MBB5020286.1"/>
    </source>
</evidence>
<dbReference type="AlphaFoldDB" id="A0A840MVB1"/>
<sequence length="1216" mass="133830">MVQLWRNDAGQAVATLWHAVSVSSGNSYRQGTDSILGAWREDAQYRLLDNNQDGRADLVVTYLGEQGESVIASWLFDGNFFSQRGDWSGDRLFLDVDLNGDGRLDLLEIRHDANGEAIAAQWLATDSGFVIGKQTSLGRWCSNTTYLISDVDGDGKSELLALSRRANGMAIATIHKVTDDGLSLQATIDVDGALVPYTRFFSADVDGDGKTDLIAQWGNTNGRTNQADYLSTGAAFVAGKRTDLPDAFDSSHQSIQLDQNRDGRIDSVSVALSGNEIRAHSAVRRDDKYEQYWSSLGNWSPATQHLVGDITYGTGADGMRDLFAITTQADGTVLLKHWPSDGNNFKAGYEQNLGQAKPKARYLMGDLNGDRQSDLVVIWQNEQGQAVATVWNIQISDSESINASQKWAQGPDQILGQWNDNATYRLHDQNKDGRADLIGAWVNADGKVVLQTWLSDGASVATAGNWGKDVQYLDGDFNGDGRIDLLEIRHRGDGQAEARQWIATDTGYTAGLVSVLGSWRADSRWLVGDVTGDGKSDLVEIRRESDAKVTATTWLVGDNGFIQSGVTNVSPVNAHQSRYYLADLSSDGKRDLVVEWVKPGEEGNTYLTEWTSQGGQFTKGKEVSMPGKIGAYRYNPLAFDKEFGADFKLVRFRESGSNTTLDYIYRKGDGTFDTNANINEWWTPGTCYFKADLGNGQGGDGRMDLIGISSKADGTVAVRYWRGNGSTFDASKEYSLGLAKPNARYLVGDLNGDRQSDLVVIWKNEQGQAVATVWRAQISDSATANLVFRWVPGPDQILGQWNDNATYRLNDQNKDGRADLVGAWADADGKVVLQTWLSDGISVSTAGNWNKDSQYLDGDFNGDGRIDLLEIRHRGDGQAEARQWIATDTGYTAGLVSVLGSWRADSRWLVGDVTGDGKADLVEIRRESDAKVTATTWLTTETGLVKGETTDISANNPYRARYYLADLSGDGKADLVVEWDKRDNYSYCTEWTNQGGKFVKDKETSTGGAIDNQLRGLSLQDYNRDGRQDLVKFYQSGNTTQANTMRRRADGGFDQYNSEIGTWNPNAQYFTADLSYGRSADGLKDLLSITPQADGTVKLKHWWSDTNYFQQGYEQSLGQAKPNARYLVGDLNGDRQSDLVVIWKNEQGQAVATVWRAQISDSATANLVFRWVPGPDQILGQWNDNATYRLNDQNKDGRADLVGAWADADGKVVLQT</sequence>
<comment type="caution">
    <text evidence="2">The sequence shown here is derived from an EMBL/GenBank/DDBJ whole genome shotgun (WGS) entry which is preliminary data.</text>
</comment>
<dbReference type="Pfam" id="PF13517">
    <property type="entry name" value="FG-GAP_3"/>
    <property type="match status" value="1"/>
</dbReference>
<dbReference type="PANTHER" id="PTHR13412:SF0">
    <property type="entry name" value="T-CELL IMMUNOMODULATORY PROTEIN"/>
    <property type="match status" value="1"/>
</dbReference>
<feature type="non-terminal residue" evidence="2">
    <location>
        <position position="1216"/>
    </location>
</feature>
<organism evidence="2 3">
    <name type="scientific">Chitinivorax tropicus</name>
    <dbReference type="NCBI Taxonomy" id="714531"/>
    <lineage>
        <taxon>Bacteria</taxon>
        <taxon>Pseudomonadati</taxon>
        <taxon>Pseudomonadota</taxon>
        <taxon>Betaproteobacteria</taxon>
        <taxon>Chitinivorax</taxon>
    </lineage>
</organism>
<dbReference type="InterPro" id="IPR018247">
    <property type="entry name" value="EF_Hand_1_Ca_BS"/>
</dbReference>
<evidence type="ECO:0000313" key="3">
    <source>
        <dbReference type="Proteomes" id="UP000575898"/>
    </source>
</evidence>
<keyword evidence="3" id="KW-1185">Reference proteome</keyword>
<reference evidence="2 3" key="1">
    <citation type="submission" date="2020-08" db="EMBL/GenBank/DDBJ databases">
        <title>Genomic Encyclopedia of Type Strains, Phase IV (KMG-IV): sequencing the most valuable type-strain genomes for metagenomic binning, comparative biology and taxonomic classification.</title>
        <authorList>
            <person name="Goeker M."/>
        </authorList>
    </citation>
    <scope>NUCLEOTIDE SEQUENCE [LARGE SCALE GENOMIC DNA]</scope>
    <source>
        <strain evidence="2 3">DSM 27165</strain>
    </source>
</reference>
<protein>
    <recommendedName>
        <fullName evidence="4">VCBS repeat-containing protein</fullName>
    </recommendedName>
</protein>
<dbReference type="Gene3D" id="2.40.128.340">
    <property type="match status" value="2"/>
</dbReference>
<dbReference type="InterPro" id="IPR024881">
    <property type="entry name" value="Tip"/>
</dbReference>
<dbReference type="PROSITE" id="PS00018">
    <property type="entry name" value="EF_HAND_1"/>
    <property type="match status" value="3"/>
</dbReference>
<evidence type="ECO:0008006" key="4">
    <source>
        <dbReference type="Google" id="ProtNLM"/>
    </source>
</evidence>
<proteinExistence type="predicted"/>
<accession>A0A840MVB1</accession>
<dbReference type="EMBL" id="JACHHY010000030">
    <property type="protein sequence ID" value="MBB5020286.1"/>
    <property type="molecule type" value="Genomic_DNA"/>
</dbReference>
<keyword evidence="1" id="KW-0732">Signal</keyword>